<comment type="caution">
    <text evidence="1">The sequence shown here is derived from an EMBL/GenBank/DDBJ whole genome shotgun (WGS) entry which is preliminary data.</text>
</comment>
<dbReference type="EMBL" id="AZIM01000167">
    <property type="protein sequence ID" value="ETE72871.1"/>
    <property type="molecule type" value="Genomic_DNA"/>
</dbReference>
<dbReference type="Proteomes" id="UP000018936">
    <property type="component" value="Unassembled WGS sequence"/>
</dbReference>
<accession>V8PFY3</accession>
<evidence type="ECO:0000313" key="2">
    <source>
        <dbReference type="Proteomes" id="UP000018936"/>
    </source>
</evidence>
<reference evidence="1 2" key="1">
    <citation type="journal article" date="2013" name="Proc. Natl. Acad. Sci. U.S.A.">
        <title>The king cobra genome reveals dynamic gene evolution and adaptation in the snake venom system.</title>
        <authorList>
            <person name="Vonk F.J."/>
            <person name="Casewell N.R."/>
            <person name="Henkel C.V."/>
            <person name="Heimberg A.M."/>
            <person name="Jansen H.J."/>
            <person name="McCleary R.J."/>
            <person name="Kerkkamp H.M."/>
            <person name="Vos R.A."/>
            <person name="Guerreiro I."/>
            <person name="Calvete J.J."/>
            <person name="Wuster W."/>
            <person name="Woods A.E."/>
            <person name="Logan J.M."/>
            <person name="Harrison R.A."/>
            <person name="Castoe T.A."/>
            <person name="de Koning A.P."/>
            <person name="Pollock D.D."/>
            <person name="Yandell M."/>
            <person name="Calderon D."/>
            <person name="Renjifo C."/>
            <person name="Currier R.B."/>
            <person name="Salgado D."/>
            <person name="Pla D."/>
            <person name="Sanz L."/>
            <person name="Hyder A.S."/>
            <person name="Ribeiro J.M."/>
            <person name="Arntzen J.W."/>
            <person name="van den Thillart G.E."/>
            <person name="Boetzer M."/>
            <person name="Pirovano W."/>
            <person name="Dirks R.P."/>
            <person name="Spaink H.P."/>
            <person name="Duboule D."/>
            <person name="McGlinn E."/>
            <person name="Kini R.M."/>
            <person name="Richardson M.K."/>
        </authorList>
    </citation>
    <scope>NUCLEOTIDE SEQUENCE</scope>
    <source>
        <tissue evidence="1">Blood</tissue>
    </source>
</reference>
<organism evidence="1 2">
    <name type="scientific">Ophiophagus hannah</name>
    <name type="common">King cobra</name>
    <name type="synonym">Naja hannah</name>
    <dbReference type="NCBI Taxonomy" id="8665"/>
    <lineage>
        <taxon>Eukaryota</taxon>
        <taxon>Metazoa</taxon>
        <taxon>Chordata</taxon>
        <taxon>Craniata</taxon>
        <taxon>Vertebrata</taxon>
        <taxon>Euteleostomi</taxon>
        <taxon>Lepidosauria</taxon>
        <taxon>Squamata</taxon>
        <taxon>Bifurcata</taxon>
        <taxon>Unidentata</taxon>
        <taxon>Episquamata</taxon>
        <taxon>Toxicofera</taxon>
        <taxon>Serpentes</taxon>
        <taxon>Colubroidea</taxon>
        <taxon>Elapidae</taxon>
        <taxon>Elapinae</taxon>
        <taxon>Ophiophagus</taxon>
    </lineage>
</organism>
<proteinExistence type="predicted"/>
<sequence length="275" mass="29684">MPTIGYGNQPATSLLHMHTQQHTLTAQPEQTGMAYVGTGRIARLGRIETSGNECTAGAALFLLSCTSLPLPSGESPVGGGGRGWQGEGGEDGFMLVKMMVSAVMRQGSCPAKGERGGRGSLGTGSNFFFTLPPLPSGVNTKLPFSPALYGAILKSSKERTERSSCKSSSILDLKSANLEEETSTQLDFSITLASACEHFGFNCQKLIQYFKKNVEEICTNKDTMADFSIKFFYKSPNYILLNLVSTRYPGATLRVVVPEHLEEIGIEKTKLHTIL</sequence>
<keyword evidence="2" id="KW-1185">Reference proteome</keyword>
<protein>
    <submittedName>
        <fullName evidence="1">Uncharacterized protein</fullName>
    </submittedName>
</protein>
<name>V8PFY3_OPHHA</name>
<feature type="non-terminal residue" evidence="1">
    <location>
        <position position="1"/>
    </location>
</feature>
<evidence type="ECO:0000313" key="1">
    <source>
        <dbReference type="EMBL" id="ETE72871.1"/>
    </source>
</evidence>
<dbReference type="AlphaFoldDB" id="V8PFY3"/>
<gene>
    <name evidence="1" type="ORF">L345_01295</name>
</gene>